<keyword evidence="2" id="KW-1185">Reference proteome</keyword>
<dbReference type="PANTHER" id="PTHR40053">
    <property type="entry name" value="SPORULATION-CONTROL PROTEIN SPO0M"/>
    <property type="match status" value="1"/>
</dbReference>
<protein>
    <submittedName>
        <fullName evidence="1">Sporulation protein</fullName>
    </submittedName>
</protein>
<accession>A0ABW4YN67</accession>
<dbReference type="PANTHER" id="PTHR40053:SF1">
    <property type="entry name" value="SPORULATION-CONTROL PROTEIN SPO0M"/>
    <property type="match status" value="1"/>
</dbReference>
<evidence type="ECO:0000313" key="1">
    <source>
        <dbReference type="EMBL" id="MFD2117141.1"/>
    </source>
</evidence>
<evidence type="ECO:0000313" key="2">
    <source>
        <dbReference type="Proteomes" id="UP001597362"/>
    </source>
</evidence>
<proteinExistence type="predicted"/>
<dbReference type="EMBL" id="JBHUHO010000035">
    <property type="protein sequence ID" value="MFD2117141.1"/>
    <property type="molecule type" value="Genomic_DNA"/>
</dbReference>
<dbReference type="Proteomes" id="UP001597362">
    <property type="component" value="Unassembled WGS sequence"/>
</dbReference>
<reference evidence="2" key="1">
    <citation type="journal article" date="2019" name="Int. J. Syst. Evol. Microbiol.">
        <title>The Global Catalogue of Microorganisms (GCM) 10K type strain sequencing project: providing services to taxonomists for standard genome sequencing and annotation.</title>
        <authorList>
            <consortium name="The Broad Institute Genomics Platform"/>
            <consortium name="The Broad Institute Genome Sequencing Center for Infectious Disease"/>
            <person name="Wu L."/>
            <person name="Ma J."/>
        </authorList>
    </citation>
    <scope>NUCLEOTIDE SEQUENCE [LARGE SCALE GENOMIC DNA]</scope>
    <source>
        <strain evidence="2">GH52</strain>
    </source>
</reference>
<dbReference type="Pfam" id="PF07070">
    <property type="entry name" value="Spo0M"/>
    <property type="match status" value="1"/>
</dbReference>
<dbReference type="InterPro" id="IPR009776">
    <property type="entry name" value="Spore_0_M"/>
</dbReference>
<gene>
    <name evidence="1" type="ORF">ACFSJH_15530</name>
</gene>
<comment type="caution">
    <text evidence="1">The sequence shown here is derived from an EMBL/GenBank/DDBJ whole genome shotgun (WGS) entry which is preliminary data.</text>
</comment>
<sequence>MTLFKKMLASAGIGAANVDLILERDHVQAGETIHGVVRIQGGRVDQHVDDIYAFLKTRYIKEQSDSKVSVDATIAKYQLAGKFTVLAEQRYEFPVTMKLPDILPATIGKTPVWFQTGLDIKEAIDPQDNDYLSVAPHPHVAVVLDAVQQMGFRMHEVSCKEVARRFRVDNIPFVQEFEFIPTAHYRNVLDELEFMFYPNASGIEMLVQIDRRARGLSGWLAEAADMDESYVTIRFDRQELANGSSYIAQQLAAHINKYT</sequence>
<dbReference type="RefSeq" id="WP_377774022.1">
    <property type="nucleotide sequence ID" value="NZ_JBHUHO010000035.1"/>
</dbReference>
<organism evidence="1 2">
    <name type="scientific">Paenibacillus yanchengensis</name>
    <dbReference type="NCBI Taxonomy" id="2035833"/>
    <lineage>
        <taxon>Bacteria</taxon>
        <taxon>Bacillati</taxon>
        <taxon>Bacillota</taxon>
        <taxon>Bacilli</taxon>
        <taxon>Bacillales</taxon>
        <taxon>Paenibacillaceae</taxon>
        <taxon>Paenibacillus</taxon>
    </lineage>
</organism>
<name>A0ABW4YN67_9BACL</name>